<dbReference type="InterPro" id="IPR000477">
    <property type="entry name" value="RT_dom"/>
</dbReference>
<gene>
    <name evidence="2" type="ORF">PACLA_8A067784</name>
</gene>
<accession>A0A6S7JE31</accession>
<dbReference type="OrthoDB" id="508875at2759"/>
<feature type="non-terminal residue" evidence="2">
    <location>
        <position position="157"/>
    </location>
</feature>
<dbReference type="PANTHER" id="PTHR33332">
    <property type="entry name" value="REVERSE TRANSCRIPTASE DOMAIN-CONTAINING PROTEIN"/>
    <property type="match status" value="1"/>
</dbReference>
<proteinExistence type="predicted"/>
<sequence>MDRGEVCGVIYLDLKKAFDTVNHAILLQKLKWIGVNSKSFQSYLSHRTQKTVVNNCYSNQSKVSIGVPQGGGQRLTSFGSLEVTIDDHTPGRESSYKYLGIVINEAFSWADHIDYVRAKVAKRLSNTSNIYCHSIQDDSSLLALIPVKDERLKPKRT</sequence>
<name>A0A6S7JE31_PARCT</name>
<reference evidence="2" key="1">
    <citation type="submission" date="2020-04" db="EMBL/GenBank/DDBJ databases">
        <authorList>
            <person name="Alioto T."/>
            <person name="Alioto T."/>
            <person name="Gomez Garrido J."/>
        </authorList>
    </citation>
    <scope>NUCLEOTIDE SEQUENCE</scope>
    <source>
        <strain evidence="2">A484AB</strain>
    </source>
</reference>
<dbReference type="Pfam" id="PF00078">
    <property type="entry name" value="RVT_1"/>
    <property type="match status" value="1"/>
</dbReference>
<organism evidence="2 3">
    <name type="scientific">Paramuricea clavata</name>
    <name type="common">Red gorgonian</name>
    <name type="synonym">Violescent sea-whip</name>
    <dbReference type="NCBI Taxonomy" id="317549"/>
    <lineage>
        <taxon>Eukaryota</taxon>
        <taxon>Metazoa</taxon>
        <taxon>Cnidaria</taxon>
        <taxon>Anthozoa</taxon>
        <taxon>Octocorallia</taxon>
        <taxon>Malacalcyonacea</taxon>
        <taxon>Plexauridae</taxon>
        <taxon>Paramuricea</taxon>
    </lineage>
</organism>
<evidence type="ECO:0000259" key="1">
    <source>
        <dbReference type="Pfam" id="PF00078"/>
    </source>
</evidence>
<comment type="caution">
    <text evidence="2">The sequence shown here is derived from an EMBL/GenBank/DDBJ whole genome shotgun (WGS) entry which is preliminary data.</text>
</comment>
<feature type="domain" description="Reverse transcriptase" evidence="1">
    <location>
        <begin position="5"/>
        <end position="71"/>
    </location>
</feature>
<dbReference type="AlphaFoldDB" id="A0A6S7JE31"/>
<evidence type="ECO:0000313" key="2">
    <source>
        <dbReference type="EMBL" id="CAB4028611.1"/>
    </source>
</evidence>
<dbReference type="Proteomes" id="UP001152795">
    <property type="component" value="Unassembled WGS sequence"/>
</dbReference>
<protein>
    <recommendedName>
        <fullName evidence="1">Reverse transcriptase domain-containing protein</fullName>
    </recommendedName>
</protein>
<dbReference type="EMBL" id="CACRXK020015599">
    <property type="protein sequence ID" value="CAB4028611.1"/>
    <property type="molecule type" value="Genomic_DNA"/>
</dbReference>
<evidence type="ECO:0000313" key="3">
    <source>
        <dbReference type="Proteomes" id="UP001152795"/>
    </source>
</evidence>
<keyword evidence="3" id="KW-1185">Reference proteome</keyword>